<dbReference type="OMA" id="DISINRW"/>
<dbReference type="Proteomes" id="UP000008144">
    <property type="component" value="Chromosome 3"/>
</dbReference>
<evidence type="ECO:0000313" key="1">
    <source>
        <dbReference type="Ensembl" id="ENSCINP00000032205.1"/>
    </source>
</evidence>
<name>H2XRC1_CIOIN</name>
<sequence>MAATLIRGMNYHMKIKKSLRTQAVTYMFSASLAAGAVAYTLMCKADISINRWGNKRPMDKVDPTQPEQKLFTALEEDRRRYKMDGAVDGLRKEIYKGVEFYTRCPYSLFCDRE</sequence>
<dbReference type="HOGENOM" id="CLU_2170160_0_0_1"/>
<dbReference type="GO" id="GO:0045277">
    <property type="term" value="C:respiratory chain complex IV"/>
    <property type="evidence" value="ECO:0000318"/>
    <property type="project" value="GO_Central"/>
</dbReference>
<dbReference type="STRING" id="7719.ENSCINP00000032205"/>
<reference evidence="2" key="1">
    <citation type="journal article" date="2002" name="Science">
        <title>The draft genome of Ciona intestinalis: insights into chordate and vertebrate origins.</title>
        <authorList>
            <person name="Dehal P."/>
            <person name="Satou Y."/>
            <person name="Campbell R.K."/>
            <person name="Chapman J."/>
            <person name="Degnan B."/>
            <person name="De Tomaso A."/>
            <person name="Davidson B."/>
            <person name="Di Gregorio A."/>
            <person name="Gelpke M."/>
            <person name="Goodstein D.M."/>
            <person name="Harafuji N."/>
            <person name="Hastings K.E."/>
            <person name="Ho I."/>
            <person name="Hotta K."/>
            <person name="Huang W."/>
            <person name="Kawashima T."/>
            <person name="Lemaire P."/>
            <person name="Martinez D."/>
            <person name="Meinertzhagen I.A."/>
            <person name="Necula S."/>
            <person name="Nonaka M."/>
            <person name="Putnam N."/>
            <person name="Rash S."/>
            <person name="Saiga H."/>
            <person name="Satake M."/>
            <person name="Terry A."/>
            <person name="Yamada L."/>
            <person name="Wang H.G."/>
            <person name="Awazu S."/>
            <person name="Azumi K."/>
            <person name="Boore J."/>
            <person name="Branno M."/>
            <person name="Chin-Bow S."/>
            <person name="DeSantis R."/>
            <person name="Doyle S."/>
            <person name="Francino P."/>
            <person name="Keys D.N."/>
            <person name="Haga S."/>
            <person name="Hayashi H."/>
            <person name="Hino K."/>
            <person name="Imai K.S."/>
            <person name="Inaba K."/>
            <person name="Kano S."/>
            <person name="Kobayashi K."/>
            <person name="Kobayashi M."/>
            <person name="Lee B.I."/>
            <person name="Makabe K.W."/>
            <person name="Manohar C."/>
            <person name="Matassi G."/>
            <person name="Medina M."/>
            <person name="Mochizuki Y."/>
            <person name="Mount S."/>
            <person name="Morishita T."/>
            <person name="Miura S."/>
            <person name="Nakayama A."/>
            <person name="Nishizaka S."/>
            <person name="Nomoto H."/>
            <person name="Ohta F."/>
            <person name="Oishi K."/>
            <person name="Rigoutsos I."/>
            <person name="Sano M."/>
            <person name="Sasaki A."/>
            <person name="Sasakura Y."/>
            <person name="Shoguchi E."/>
            <person name="Shin-i T."/>
            <person name="Spagnuolo A."/>
            <person name="Stainier D."/>
            <person name="Suzuki M.M."/>
            <person name="Tassy O."/>
            <person name="Takatori N."/>
            <person name="Tokuoka M."/>
            <person name="Yagi K."/>
            <person name="Yoshizaki F."/>
            <person name="Wada S."/>
            <person name="Zhang C."/>
            <person name="Hyatt P.D."/>
            <person name="Larimer F."/>
            <person name="Detter C."/>
            <person name="Doggett N."/>
            <person name="Glavina T."/>
            <person name="Hawkins T."/>
            <person name="Richardson P."/>
            <person name="Lucas S."/>
            <person name="Kohara Y."/>
            <person name="Levine M."/>
            <person name="Satoh N."/>
            <person name="Rokhsar D.S."/>
        </authorList>
    </citation>
    <scope>NUCLEOTIDE SEQUENCE [LARGE SCALE GENOMIC DNA]</scope>
</reference>
<dbReference type="Ensembl" id="ENSCINT00000036260.1">
    <property type="protein sequence ID" value="ENSCINP00000032205.1"/>
    <property type="gene ID" value="ENSCING00000024610.1"/>
</dbReference>
<dbReference type="EMBL" id="EAAA01001620">
    <property type="status" value="NOT_ANNOTATED_CDS"/>
    <property type="molecule type" value="Genomic_DNA"/>
</dbReference>
<reference evidence="1" key="3">
    <citation type="submission" date="2025-08" db="UniProtKB">
        <authorList>
            <consortium name="Ensembl"/>
        </authorList>
    </citation>
    <scope>IDENTIFICATION</scope>
</reference>
<dbReference type="InParanoid" id="H2XRC1"/>
<dbReference type="InterPro" id="IPR010530">
    <property type="entry name" value="B12D"/>
</dbReference>
<organism evidence="1 2">
    <name type="scientific">Ciona intestinalis</name>
    <name type="common">Transparent sea squirt</name>
    <name type="synonym">Ascidia intestinalis</name>
    <dbReference type="NCBI Taxonomy" id="7719"/>
    <lineage>
        <taxon>Eukaryota</taxon>
        <taxon>Metazoa</taxon>
        <taxon>Chordata</taxon>
        <taxon>Tunicata</taxon>
        <taxon>Ascidiacea</taxon>
        <taxon>Phlebobranchia</taxon>
        <taxon>Cionidae</taxon>
        <taxon>Ciona</taxon>
    </lineage>
</organism>
<dbReference type="PANTHER" id="PTHR14256:SF3">
    <property type="entry name" value="NORMAL MUCOSA OF ESOPHAGUS-SPECIFIC GENE 1 PROTEIN"/>
    <property type="match status" value="1"/>
</dbReference>
<dbReference type="AlphaFoldDB" id="H2XRC1"/>
<protein>
    <submittedName>
        <fullName evidence="1">Uncharacterized protein</fullName>
    </submittedName>
</protein>
<reference evidence="1" key="2">
    <citation type="journal article" date="2008" name="Genome Biol.">
        <title>Improved genome assembly and evidence-based global gene model set for the chordate Ciona intestinalis: new insight into intron and operon populations.</title>
        <authorList>
            <person name="Satou Y."/>
            <person name="Mineta K."/>
            <person name="Ogasawara M."/>
            <person name="Sasakura Y."/>
            <person name="Shoguchi E."/>
            <person name="Ueno K."/>
            <person name="Yamada L."/>
            <person name="Matsumoto J."/>
            <person name="Wasserscheid J."/>
            <person name="Dewar K."/>
            <person name="Wiley G.B."/>
            <person name="Macmil S.L."/>
            <person name="Roe B.A."/>
            <person name="Zeller R.W."/>
            <person name="Hastings K.E."/>
            <person name="Lemaire P."/>
            <person name="Lindquist E."/>
            <person name="Endo T."/>
            <person name="Hotta K."/>
            <person name="Inaba K."/>
        </authorList>
    </citation>
    <scope>NUCLEOTIDE SEQUENCE [LARGE SCALE GENOMIC DNA]</scope>
    <source>
        <strain evidence="1">wild type</strain>
    </source>
</reference>
<evidence type="ECO:0000313" key="2">
    <source>
        <dbReference type="Proteomes" id="UP000008144"/>
    </source>
</evidence>
<reference evidence="1" key="4">
    <citation type="submission" date="2025-09" db="UniProtKB">
        <authorList>
            <consortium name="Ensembl"/>
        </authorList>
    </citation>
    <scope>IDENTIFICATION</scope>
</reference>
<proteinExistence type="predicted"/>
<dbReference type="PANTHER" id="PTHR14256">
    <property type="entry name" value="NADH-UBIQUINONE OXIDOREDUCTASE MLRQ SUBUNIT"/>
    <property type="match status" value="1"/>
</dbReference>
<accession>H2XRC1</accession>
<keyword evidence="2" id="KW-1185">Reference proteome</keyword>
<accession>A0A1W2WNJ9</accession>
<dbReference type="Pfam" id="PF06522">
    <property type="entry name" value="B12D"/>
    <property type="match status" value="1"/>
</dbReference>
<dbReference type="GeneTree" id="ENSGT00660000097415"/>